<protein>
    <submittedName>
        <fullName evidence="7">Pyrimidine (Deoxy)nucleoside triphosphate diphosphatase</fullName>
    </submittedName>
</protein>
<evidence type="ECO:0000256" key="1">
    <source>
        <dbReference type="ARBA" id="ARBA00001946"/>
    </source>
</evidence>
<gene>
    <name evidence="7" type="ORF">GCM10022405_14460</name>
</gene>
<proteinExistence type="inferred from homology"/>
<comment type="similarity">
    <text evidence="2 5">Belongs to the Nudix hydrolase family.</text>
</comment>
<dbReference type="PANTHER" id="PTHR47707:SF2">
    <property type="entry name" value="CTP PYROPHOSPHOHYDROLASE"/>
    <property type="match status" value="1"/>
</dbReference>
<evidence type="ECO:0000313" key="7">
    <source>
        <dbReference type="EMBL" id="GAA3890152.1"/>
    </source>
</evidence>
<evidence type="ECO:0000259" key="6">
    <source>
        <dbReference type="PROSITE" id="PS51462"/>
    </source>
</evidence>
<dbReference type="InterPro" id="IPR020476">
    <property type="entry name" value="Nudix_hydrolase"/>
</dbReference>
<name>A0ABP7L0B2_9GAMM</name>
<feature type="domain" description="Nudix hydrolase" evidence="6">
    <location>
        <begin position="1"/>
        <end position="127"/>
    </location>
</feature>
<dbReference type="Pfam" id="PF00293">
    <property type="entry name" value="NUDIX"/>
    <property type="match status" value="1"/>
</dbReference>
<dbReference type="InterPro" id="IPR047127">
    <property type="entry name" value="MutT-like"/>
</dbReference>
<evidence type="ECO:0000256" key="2">
    <source>
        <dbReference type="ARBA" id="ARBA00005582"/>
    </source>
</evidence>
<keyword evidence="3 5" id="KW-0378">Hydrolase</keyword>
<dbReference type="InterPro" id="IPR020084">
    <property type="entry name" value="NUDIX_hydrolase_CS"/>
</dbReference>
<sequence length="131" mass="14427">MKNIDVVAGILEQGDTILLAQRAGDCDQAGLWEFPGGKVEPGETQPQALMRELHEELGITASVGAYVASHAWAQATRVIHLYAWRIDQFEGEIQRRCHSAFAWVTPEQAREYPLAPADVPLLEAYIAASRA</sequence>
<comment type="caution">
    <text evidence="7">The sequence shown here is derived from an EMBL/GenBank/DDBJ whole genome shotgun (WGS) entry which is preliminary data.</text>
</comment>
<reference evidence="8" key="1">
    <citation type="journal article" date="2019" name="Int. J. Syst. Evol. Microbiol.">
        <title>The Global Catalogue of Microorganisms (GCM) 10K type strain sequencing project: providing services to taxonomists for standard genome sequencing and annotation.</title>
        <authorList>
            <consortium name="The Broad Institute Genomics Platform"/>
            <consortium name="The Broad Institute Genome Sequencing Center for Infectious Disease"/>
            <person name="Wu L."/>
            <person name="Ma J."/>
        </authorList>
    </citation>
    <scope>NUCLEOTIDE SEQUENCE [LARGE SCALE GENOMIC DNA]</scope>
    <source>
        <strain evidence="8">JCM 17201</strain>
    </source>
</reference>
<dbReference type="InterPro" id="IPR015797">
    <property type="entry name" value="NUDIX_hydrolase-like_dom_sf"/>
</dbReference>
<keyword evidence="4" id="KW-0460">Magnesium</keyword>
<dbReference type="RefSeq" id="WP_279023138.1">
    <property type="nucleotide sequence ID" value="NZ_BAABDG010000002.1"/>
</dbReference>
<accession>A0ABP7L0B2</accession>
<evidence type="ECO:0000256" key="5">
    <source>
        <dbReference type="RuleBase" id="RU003476"/>
    </source>
</evidence>
<dbReference type="NCBIfam" id="NF007834">
    <property type="entry name" value="PRK10546.1"/>
    <property type="match status" value="1"/>
</dbReference>
<dbReference type="PROSITE" id="PS00893">
    <property type="entry name" value="NUDIX_BOX"/>
    <property type="match status" value="1"/>
</dbReference>
<dbReference type="InterPro" id="IPR000086">
    <property type="entry name" value="NUDIX_hydrolase_dom"/>
</dbReference>
<comment type="cofactor">
    <cofactor evidence="1">
        <name>Mg(2+)</name>
        <dbReference type="ChEBI" id="CHEBI:18420"/>
    </cofactor>
</comment>
<organism evidence="7 8">
    <name type="scientific">Gibbsiella dentisursi</name>
    <dbReference type="NCBI Taxonomy" id="796890"/>
    <lineage>
        <taxon>Bacteria</taxon>
        <taxon>Pseudomonadati</taxon>
        <taxon>Pseudomonadota</taxon>
        <taxon>Gammaproteobacteria</taxon>
        <taxon>Enterobacterales</taxon>
        <taxon>Yersiniaceae</taxon>
        <taxon>Gibbsiella</taxon>
    </lineage>
</organism>
<dbReference type="Gene3D" id="3.90.79.10">
    <property type="entry name" value="Nucleoside Triphosphate Pyrophosphohydrolase"/>
    <property type="match status" value="1"/>
</dbReference>
<dbReference type="EMBL" id="BAABDG010000002">
    <property type="protein sequence ID" value="GAA3890152.1"/>
    <property type="molecule type" value="Genomic_DNA"/>
</dbReference>
<dbReference type="Proteomes" id="UP001499994">
    <property type="component" value="Unassembled WGS sequence"/>
</dbReference>
<dbReference type="PROSITE" id="PS51462">
    <property type="entry name" value="NUDIX"/>
    <property type="match status" value="1"/>
</dbReference>
<evidence type="ECO:0000256" key="3">
    <source>
        <dbReference type="ARBA" id="ARBA00022801"/>
    </source>
</evidence>
<keyword evidence="8" id="KW-1185">Reference proteome</keyword>
<dbReference type="SUPFAM" id="SSF55811">
    <property type="entry name" value="Nudix"/>
    <property type="match status" value="1"/>
</dbReference>
<dbReference type="PRINTS" id="PR00502">
    <property type="entry name" value="NUDIXFAMILY"/>
</dbReference>
<dbReference type="CDD" id="cd03425">
    <property type="entry name" value="NUDIX_MutT_NudA_like"/>
    <property type="match status" value="1"/>
</dbReference>
<evidence type="ECO:0000256" key="4">
    <source>
        <dbReference type="ARBA" id="ARBA00022842"/>
    </source>
</evidence>
<dbReference type="PANTHER" id="PTHR47707">
    <property type="entry name" value="8-OXO-DGTP DIPHOSPHATASE"/>
    <property type="match status" value="1"/>
</dbReference>
<evidence type="ECO:0000313" key="8">
    <source>
        <dbReference type="Proteomes" id="UP001499994"/>
    </source>
</evidence>